<dbReference type="SUPFAM" id="SSF75005">
    <property type="entry name" value="Arabinanase/levansucrase/invertase"/>
    <property type="match status" value="1"/>
</dbReference>
<proteinExistence type="inferred from homology"/>
<dbReference type="EMBL" id="JAVDWQ010000006">
    <property type="protein sequence ID" value="MDR7210308.1"/>
    <property type="molecule type" value="Genomic_DNA"/>
</dbReference>
<reference evidence="8 9" key="1">
    <citation type="submission" date="2023-07" db="EMBL/GenBank/DDBJ databases">
        <title>Sorghum-associated microbial communities from plants grown in Nebraska, USA.</title>
        <authorList>
            <person name="Schachtman D."/>
        </authorList>
    </citation>
    <scope>NUCLEOTIDE SEQUENCE [LARGE SCALE GENOMIC DNA]</scope>
    <source>
        <strain evidence="8 9">4129</strain>
    </source>
</reference>
<evidence type="ECO:0000313" key="9">
    <source>
        <dbReference type="Proteomes" id="UP001269081"/>
    </source>
</evidence>
<evidence type="ECO:0000259" key="7">
    <source>
        <dbReference type="Pfam" id="PF20240"/>
    </source>
</evidence>
<dbReference type="RefSeq" id="WP_310281223.1">
    <property type="nucleotide sequence ID" value="NZ_JAVDWQ010000006.1"/>
</dbReference>
<keyword evidence="9" id="KW-1185">Reference proteome</keyword>
<dbReference type="PANTHER" id="PTHR43772">
    <property type="entry name" value="ENDO-1,4-BETA-XYLANASE"/>
    <property type="match status" value="1"/>
</dbReference>
<evidence type="ECO:0000256" key="5">
    <source>
        <dbReference type="ARBA" id="ARBA00023295"/>
    </source>
</evidence>
<dbReference type="Proteomes" id="UP001269081">
    <property type="component" value="Unassembled WGS sequence"/>
</dbReference>
<organism evidence="8 9">
    <name type="scientific">Flavobacterium piscis</name>
    <dbReference type="NCBI Taxonomy" id="1114874"/>
    <lineage>
        <taxon>Bacteria</taxon>
        <taxon>Pseudomonadati</taxon>
        <taxon>Bacteroidota</taxon>
        <taxon>Flavobacteriia</taxon>
        <taxon>Flavobacteriales</taxon>
        <taxon>Flavobacteriaceae</taxon>
        <taxon>Flavobacterium</taxon>
    </lineage>
</organism>
<evidence type="ECO:0000256" key="1">
    <source>
        <dbReference type="ARBA" id="ARBA00009865"/>
    </source>
</evidence>
<dbReference type="InterPro" id="IPR052176">
    <property type="entry name" value="Glycosyl_Hydrlase_43_Enz"/>
</dbReference>
<gene>
    <name evidence="8" type="ORF">J2W48_002248</name>
</gene>
<keyword evidence="5 6" id="KW-0326">Glycosidase</keyword>
<comment type="similarity">
    <text evidence="1 6">Belongs to the glycosyl hydrolase 43 family.</text>
</comment>
<keyword evidence="2" id="KW-0858">Xylan degradation</keyword>
<evidence type="ECO:0000256" key="4">
    <source>
        <dbReference type="ARBA" id="ARBA00023277"/>
    </source>
</evidence>
<comment type="caution">
    <text evidence="8">The sequence shown here is derived from an EMBL/GenBank/DDBJ whole genome shotgun (WGS) entry which is preliminary data.</text>
</comment>
<dbReference type="InterPro" id="IPR023296">
    <property type="entry name" value="Glyco_hydro_beta-prop_sf"/>
</dbReference>
<dbReference type="PANTHER" id="PTHR43772:SF2">
    <property type="entry name" value="PUTATIVE (AFU_ORTHOLOGUE AFUA_2G04480)-RELATED"/>
    <property type="match status" value="1"/>
</dbReference>
<accession>A0ABU1Y7V0</accession>
<evidence type="ECO:0000313" key="8">
    <source>
        <dbReference type="EMBL" id="MDR7210308.1"/>
    </source>
</evidence>
<keyword evidence="3 6" id="KW-0378">Hydrolase</keyword>
<evidence type="ECO:0000256" key="3">
    <source>
        <dbReference type="ARBA" id="ARBA00022801"/>
    </source>
</evidence>
<dbReference type="InterPro" id="IPR006710">
    <property type="entry name" value="Glyco_hydro_43"/>
</dbReference>
<sequence>MAYSLSSIPTGVLKEVWMTTQWERIFPDVCAGLVVNLGDDCLTDKGQTKMEHSKTYVVGVMTSFKESYIKPNTKLHGVCIKPGMFSSLYTYTSQKELTDTTIEFDKRLSFNTSSLSKDSEIYLDTFFTSRAKDIDYSLRRILVDIALSKGMLSIREVASKNCITVRQLERNLVYKEGLYYCMWAGGRCDETSYKVRYAVSKNIEGPYEEAANSPILKTDEKAGISGPGHHSITEIDGCSFMFYHRQDLIREARHVIIVFLRFRKSNLKTAE</sequence>
<evidence type="ECO:0000256" key="6">
    <source>
        <dbReference type="RuleBase" id="RU361187"/>
    </source>
</evidence>
<keyword evidence="4" id="KW-0119">Carbohydrate metabolism</keyword>
<name>A0ABU1Y7V0_9FLAO</name>
<dbReference type="Pfam" id="PF04616">
    <property type="entry name" value="Glyco_hydro_43"/>
    <property type="match status" value="1"/>
</dbReference>
<dbReference type="InterPro" id="IPR046532">
    <property type="entry name" value="DUF6597"/>
</dbReference>
<keyword evidence="2" id="KW-0624">Polysaccharide degradation</keyword>
<dbReference type="Pfam" id="PF20240">
    <property type="entry name" value="DUF6597"/>
    <property type="match status" value="1"/>
</dbReference>
<dbReference type="Gene3D" id="2.115.10.20">
    <property type="entry name" value="Glycosyl hydrolase domain, family 43"/>
    <property type="match status" value="1"/>
</dbReference>
<protein>
    <recommendedName>
        <fullName evidence="7">DUF6597 domain-containing protein</fullName>
    </recommendedName>
</protein>
<feature type="domain" description="DUF6597" evidence="7">
    <location>
        <begin position="20"/>
        <end position="103"/>
    </location>
</feature>
<evidence type="ECO:0000256" key="2">
    <source>
        <dbReference type="ARBA" id="ARBA00022651"/>
    </source>
</evidence>